<feature type="transmembrane region" description="Helical" evidence="1">
    <location>
        <begin position="131"/>
        <end position="151"/>
    </location>
</feature>
<feature type="transmembrane region" description="Helical" evidence="1">
    <location>
        <begin position="7"/>
        <end position="25"/>
    </location>
</feature>
<evidence type="ECO:0000313" key="3">
    <source>
        <dbReference type="Proteomes" id="UP000013523"/>
    </source>
</evidence>
<dbReference type="PATRIC" id="fig|86416.3.peg.3428"/>
<gene>
    <name evidence="2" type="ORF">Clopa_3433</name>
</gene>
<protein>
    <recommendedName>
        <fullName evidence="4">TM2 domain-containing protein</fullName>
    </recommendedName>
</protein>
<dbReference type="eggNOG" id="ENOG5032U83">
    <property type="taxonomic scope" value="Bacteria"/>
</dbReference>
<dbReference type="EMBL" id="CP003261">
    <property type="protein sequence ID" value="AGK98227.1"/>
    <property type="molecule type" value="Genomic_DNA"/>
</dbReference>
<feature type="transmembrane region" description="Helical" evidence="1">
    <location>
        <begin position="106"/>
        <end position="125"/>
    </location>
</feature>
<organism evidence="2 3">
    <name type="scientific">Clostridium pasteurianum BC1</name>
    <dbReference type="NCBI Taxonomy" id="86416"/>
    <lineage>
        <taxon>Bacteria</taxon>
        <taxon>Bacillati</taxon>
        <taxon>Bacillota</taxon>
        <taxon>Clostridia</taxon>
        <taxon>Eubacteriales</taxon>
        <taxon>Clostridiaceae</taxon>
        <taxon>Clostridium</taxon>
    </lineage>
</organism>
<keyword evidence="3" id="KW-1185">Reference proteome</keyword>
<feature type="transmembrane region" description="Helical" evidence="1">
    <location>
        <begin position="45"/>
        <end position="65"/>
    </location>
</feature>
<dbReference type="KEGG" id="cpas:Clopa_3433"/>
<dbReference type="STRING" id="86416.Clopa_3433"/>
<dbReference type="AlphaFoldDB" id="R4K4Y7"/>
<reference evidence="2 3" key="1">
    <citation type="submission" date="2012-01" db="EMBL/GenBank/DDBJ databases">
        <title>Complete sequence of chromosome of Clostridium pasteurianum BC1.</title>
        <authorList>
            <consortium name="US DOE Joint Genome Institute"/>
            <person name="Lucas S."/>
            <person name="Han J."/>
            <person name="Lapidus A."/>
            <person name="Cheng J.-F."/>
            <person name="Goodwin L."/>
            <person name="Pitluck S."/>
            <person name="Peters L."/>
            <person name="Mikhailova N."/>
            <person name="Teshima H."/>
            <person name="Detter J.C."/>
            <person name="Han C."/>
            <person name="Tapia R."/>
            <person name="Land M."/>
            <person name="Hauser L."/>
            <person name="Kyrpides N."/>
            <person name="Ivanova N."/>
            <person name="Pagani I."/>
            <person name="Dunn J."/>
            <person name="Taghavi S."/>
            <person name="Francis A."/>
            <person name="van der Lelie D."/>
            <person name="Woyke T."/>
        </authorList>
    </citation>
    <scope>NUCLEOTIDE SEQUENCE [LARGE SCALE GENOMIC DNA]</scope>
    <source>
        <strain evidence="2 3">BC1</strain>
    </source>
</reference>
<keyword evidence="1" id="KW-0812">Transmembrane</keyword>
<evidence type="ECO:0008006" key="4">
    <source>
        <dbReference type="Google" id="ProtNLM"/>
    </source>
</evidence>
<name>R4K4Y7_CLOPA</name>
<dbReference type="Proteomes" id="UP000013523">
    <property type="component" value="Chromosome"/>
</dbReference>
<sequence length="158" mass="18272">MERRSGFVTFLVSLIPGAGYMYFGLLKKGLEAMILFFLIPTILRYVGMNFITPVFCVPFWLYTFFNTYHIAHKVDRGEVLEDESWFTKDSFGFSSGNVINNNFFKIIAWGLIIIGILAVANKIFVQFQVLYVLRSYIVPVVFIIIGLYLLLRDKNKLN</sequence>
<dbReference type="RefSeq" id="WP_015616511.1">
    <property type="nucleotide sequence ID" value="NC_021182.1"/>
</dbReference>
<keyword evidence="1" id="KW-0472">Membrane</keyword>
<keyword evidence="1" id="KW-1133">Transmembrane helix</keyword>
<dbReference type="HOGENOM" id="CLU_053323_1_0_9"/>
<dbReference type="OrthoDB" id="82335at2"/>
<evidence type="ECO:0000256" key="1">
    <source>
        <dbReference type="SAM" id="Phobius"/>
    </source>
</evidence>
<accession>R4K4Y7</accession>
<proteinExistence type="predicted"/>
<evidence type="ECO:0000313" key="2">
    <source>
        <dbReference type="EMBL" id="AGK98227.1"/>
    </source>
</evidence>